<dbReference type="CDD" id="cd05403">
    <property type="entry name" value="NT_KNTase_like"/>
    <property type="match status" value="1"/>
</dbReference>
<keyword evidence="3" id="KW-1185">Reference proteome</keyword>
<proteinExistence type="predicted"/>
<dbReference type="InterPro" id="IPR043519">
    <property type="entry name" value="NT_sf"/>
</dbReference>
<reference evidence="2 3" key="1">
    <citation type="submission" date="2011-04" db="EMBL/GenBank/DDBJ databases">
        <title>The complete genome of Thermodesulfobium narugense DSM 14796.</title>
        <authorList>
            <consortium name="US DOE Joint Genome Institute (JGI-PGF)"/>
            <person name="Lucas S."/>
            <person name="Han J."/>
            <person name="Lapidus A."/>
            <person name="Bruce D."/>
            <person name="Goodwin L."/>
            <person name="Pitluck S."/>
            <person name="Peters L."/>
            <person name="Kyrpides N."/>
            <person name="Mavromatis K."/>
            <person name="Pagani I."/>
            <person name="Ivanova N."/>
            <person name="Ovchinnikova G."/>
            <person name="Zhang X."/>
            <person name="Saunders L."/>
            <person name="Detter J.C."/>
            <person name="Tapia R."/>
            <person name="Han C."/>
            <person name="Land M."/>
            <person name="Hauser L."/>
            <person name="Markowitz V."/>
            <person name="Cheng J.-F."/>
            <person name="Hugenholtz P."/>
            <person name="Woyke T."/>
            <person name="Wu D."/>
            <person name="Spring S."/>
            <person name="Schroeder M."/>
            <person name="Brambilla E."/>
            <person name="Klenk H.-P."/>
            <person name="Eisen J.A."/>
        </authorList>
    </citation>
    <scope>NUCLEOTIDE SEQUENCE [LARGE SCALE GENOMIC DNA]</scope>
    <source>
        <strain evidence="2 3">DSM 14796</strain>
    </source>
</reference>
<dbReference type="Gene3D" id="3.30.460.10">
    <property type="entry name" value="Beta Polymerase, domain 2"/>
    <property type="match status" value="1"/>
</dbReference>
<dbReference type="Pfam" id="PF18765">
    <property type="entry name" value="Polbeta"/>
    <property type="match status" value="1"/>
</dbReference>
<dbReference type="eggNOG" id="COG1708">
    <property type="taxonomic scope" value="Bacteria"/>
</dbReference>
<name>M1E676_9BACT</name>
<sequence>MEKLNRIDKVGKVAIEESIRNLLLKREEISFAYLHGSFVKEDYFHDIDIAVYLENVPPSILEYELQLEAELALSIGKYIFDVRVLNSAPLSFKYNVIKNGVILLAKDDDKRCDFQETTITNYCDFLPYRKAYMKENIGIEI</sequence>
<dbReference type="AlphaFoldDB" id="M1E676"/>
<gene>
    <name evidence="2" type="ORF">Thena_0389</name>
</gene>
<dbReference type="RefSeq" id="WP_013755762.1">
    <property type="nucleotide sequence ID" value="NC_015499.1"/>
</dbReference>
<dbReference type="NCBIfam" id="NF047752">
    <property type="entry name" value="MntA_antitoxin"/>
    <property type="match status" value="1"/>
</dbReference>
<dbReference type="STRING" id="747365.Thena_0389"/>
<evidence type="ECO:0000259" key="1">
    <source>
        <dbReference type="Pfam" id="PF18765"/>
    </source>
</evidence>
<feature type="domain" description="Polymerase beta nucleotidyltransferase" evidence="1">
    <location>
        <begin position="17"/>
        <end position="108"/>
    </location>
</feature>
<dbReference type="KEGG" id="tnr:Thena_0389"/>
<dbReference type="PANTHER" id="PTHR43852:SF3">
    <property type="entry name" value="NUCLEOTIDYLTRANSFERASE"/>
    <property type="match status" value="1"/>
</dbReference>
<dbReference type="InterPro" id="IPR041633">
    <property type="entry name" value="Polbeta"/>
</dbReference>
<dbReference type="OrthoDB" id="360741at2"/>
<dbReference type="InterPro" id="IPR052930">
    <property type="entry name" value="TA_antitoxin_MntA"/>
</dbReference>
<accession>M1E676</accession>
<dbReference type="EMBL" id="CP002690">
    <property type="protein sequence ID" value="AEE14033.1"/>
    <property type="molecule type" value="Genomic_DNA"/>
</dbReference>
<dbReference type="HOGENOM" id="CLU_130257_1_1_9"/>
<protein>
    <submittedName>
        <fullName evidence="2">DNA polymerase beta domain protein region</fullName>
    </submittedName>
</protein>
<evidence type="ECO:0000313" key="3">
    <source>
        <dbReference type="Proteomes" id="UP000011765"/>
    </source>
</evidence>
<evidence type="ECO:0000313" key="2">
    <source>
        <dbReference type="EMBL" id="AEE14033.1"/>
    </source>
</evidence>
<dbReference type="Proteomes" id="UP000011765">
    <property type="component" value="Chromosome"/>
</dbReference>
<dbReference type="PANTHER" id="PTHR43852">
    <property type="entry name" value="NUCLEOTIDYLTRANSFERASE"/>
    <property type="match status" value="1"/>
</dbReference>
<dbReference type="SUPFAM" id="SSF81301">
    <property type="entry name" value="Nucleotidyltransferase"/>
    <property type="match status" value="1"/>
</dbReference>
<organism evidence="2 3">
    <name type="scientific">Thermodesulfobium narugense DSM 14796</name>
    <dbReference type="NCBI Taxonomy" id="747365"/>
    <lineage>
        <taxon>Bacteria</taxon>
        <taxon>Pseudomonadati</taxon>
        <taxon>Thermodesulfobiota</taxon>
        <taxon>Thermodesulfobiia</taxon>
        <taxon>Thermodesulfobiales</taxon>
        <taxon>Thermodesulfobiaceae</taxon>
        <taxon>Thermodesulfobium</taxon>
    </lineage>
</organism>